<feature type="region of interest" description="Disordered" evidence="1">
    <location>
        <begin position="91"/>
        <end position="110"/>
    </location>
</feature>
<accession>A0A4Z2GB09</accession>
<feature type="region of interest" description="Disordered" evidence="1">
    <location>
        <begin position="30"/>
        <end position="71"/>
    </location>
</feature>
<organism evidence="2 3">
    <name type="scientific">Liparis tanakae</name>
    <name type="common">Tanaka's snailfish</name>
    <dbReference type="NCBI Taxonomy" id="230148"/>
    <lineage>
        <taxon>Eukaryota</taxon>
        <taxon>Metazoa</taxon>
        <taxon>Chordata</taxon>
        <taxon>Craniata</taxon>
        <taxon>Vertebrata</taxon>
        <taxon>Euteleostomi</taxon>
        <taxon>Actinopterygii</taxon>
        <taxon>Neopterygii</taxon>
        <taxon>Teleostei</taxon>
        <taxon>Neoteleostei</taxon>
        <taxon>Acanthomorphata</taxon>
        <taxon>Eupercaria</taxon>
        <taxon>Perciformes</taxon>
        <taxon>Cottioidei</taxon>
        <taxon>Cottales</taxon>
        <taxon>Liparidae</taxon>
        <taxon>Liparis</taxon>
    </lineage>
</organism>
<name>A0A4Z2GB09_9TELE</name>
<dbReference type="EMBL" id="SRLO01000606">
    <property type="protein sequence ID" value="TNN50768.1"/>
    <property type="molecule type" value="Genomic_DNA"/>
</dbReference>
<evidence type="ECO:0000256" key="1">
    <source>
        <dbReference type="SAM" id="MobiDB-lite"/>
    </source>
</evidence>
<keyword evidence="3" id="KW-1185">Reference proteome</keyword>
<gene>
    <name evidence="2" type="ORF">EYF80_039033</name>
</gene>
<sequence length="125" mass="13928">MGVLIFPVVGPFRWGFVKGLRGMLPQILGPHRPYRMSQTQRSQTRPEDTLSPKHCSHHGQRPSPTPHLHPAFQISTRIPAATAGIFCGGLDRNGGCPQGSQTQSSRRRRLEECSFRDSLSKRLSV</sequence>
<comment type="caution">
    <text evidence="2">The sequence shown here is derived from an EMBL/GenBank/DDBJ whole genome shotgun (WGS) entry which is preliminary data.</text>
</comment>
<protein>
    <submittedName>
        <fullName evidence="2">Uncharacterized protein</fullName>
    </submittedName>
</protein>
<reference evidence="2 3" key="1">
    <citation type="submission" date="2019-03" db="EMBL/GenBank/DDBJ databases">
        <title>First draft genome of Liparis tanakae, snailfish: a comprehensive survey of snailfish specific genes.</title>
        <authorList>
            <person name="Kim W."/>
            <person name="Song I."/>
            <person name="Jeong J.-H."/>
            <person name="Kim D."/>
            <person name="Kim S."/>
            <person name="Ryu S."/>
            <person name="Song J.Y."/>
            <person name="Lee S.K."/>
        </authorList>
    </citation>
    <scope>NUCLEOTIDE SEQUENCE [LARGE SCALE GENOMIC DNA]</scope>
    <source>
        <tissue evidence="2">Muscle</tissue>
    </source>
</reference>
<dbReference type="Proteomes" id="UP000314294">
    <property type="component" value="Unassembled WGS sequence"/>
</dbReference>
<dbReference type="AlphaFoldDB" id="A0A4Z2GB09"/>
<evidence type="ECO:0000313" key="2">
    <source>
        <dbReference type="EMBL" id="TNN50768.1"/>
    </source>
</evidence>
<proteinExistence type="predicted"/>
<evidence type="ECO:0000313" key="3">
    <source>
        <dbReference type="Proteomes" id="UP000314294"/>
    </source>
</evidence>